<feature type="region of interest" description="Disordered" evidence="8">
    <location>
        <begin position="1"/>
        <end position="37"/>
    </location>
</feature>
<dbReference type="Proteomes" id="UP000535437">
    <property type="component" value="Unassembled WGS sequence"/>
</dbReference>
<evidence type="ECO:0000256" key="2">
    <source>
        <dbReference type="ARBA" id="ARBA00022670"/>
    </source>
</evidence>
<evidence type="ECO:0000256" key="6">
    <source>
        <dbReference type="ARBA" id="ARBA00023049"/>
    </source>
</evidence>
<keyword evidence="4 7" id="KW-0378">Hydrolase</keyword>
<sequence length="716" mass="78080">MSHTASPGSPPTERTADAAPQASSSGDPFGEGFLLEHQHPDLRRVSSTDWLPALRAGMADARRDLDQVADDDAPADAENTLRAIGRAGRRLTRVHRAFSCRFSADGTDELQQVQAEIAPELAAHRDWFQLHAGLHRRLQELAERAASGETALSEEQSRMLGQLLAEAQAAGAGLDADARSELRALNRGLAEEESAYQRLQRREAEESAVLVTDPAALAGLEGAPRSSAAEAARDAGHAESHLLRLSMPVQQPLLAFLEDRDTRRRLHEASVSRGTLPGEDGRTTRQIGARIAVLRARRARLLGHAHHLDAVLPLRTAPDRRGIEEMLRPLAEGGLRRLAAELAAVESHLHAAGEVDGALQPWDISYGLAVVARARAARTEPVGDRDDGSLPLETALSRVFEAARRVYGLQVLEREDLPPFVEGARSFEVRESDGAVLGLFLLDLHSRPTKAGGAWMNSFSVASTLTGARPVVINCLNLARPAAGDLPRVTRAEQRTLFHEFGHALHGLLAEAEFEELSGTAVPRDNVEFPSQVNEVFAELWRHSPGDARHHEEGGVPGRDDREDIRLWGRGMKTVEHVAAVVLDLAWHTMSVEQAEEAAEDPEGFERRALAAWGLDHPLVPPRYGTGFFKHIFAGSGYAAGYYSYLWAEVLAADAADWFRELMGDETALARAGQHFRREVLSRGNTRAPEESFRRAVGHAPSITPMLRSLGMDVPA</sequence>
<feature type="domain" description="Peptidase M3A/M3B catalytic" evidence="9">
    <location>
        <begin position="257"/>
        <end position="711"/>
    </location>
</feature>
<protein>
    <submittedName>
        <fullName evidence="10">Peptidyl-dipeptidase Dcp</fullName>
        <ecNumber evidence="10">3.4.15.5</ecNumber>
    </submittedName>
</protein>
<dbReference type="GO" id="GO:0005829">
    <property type="term" value="C:cytosol"/>
    <property type="evidence" value="ECO:0007669"/>
    <property type="project" value="TreeGrafter"/>
</dbReference>
<evidence type="ECO:0000256" key="8">
    <source>
        <dbReference type="SAM" id="MobiDB-lite"/>
    </source>
</evidence>
<dbReference type="GO" id="GO:0006508">
    <property type="term" value="P:proteolysis"/>
    <property type="evidence" value="ECO:0007669"/>
    <property type="project" value="UniProtKB-KW"/>
</dbReference>
<keyword evidence="2 7" id="KW-0645">Protease</keyword>
<dbReference type="PANTHER" id="PTHR43660">
    <property type="entry name" value="DIPEPTIDYL CARBOXYPEPTIDASE"/>
    <property type="match status" value="1"/>
</dbReference>
<dbReference type="InterPro" id="IPR024077">
    <property type="entry name" value="Neurolysin/TOP_dom2"/>
</dbReference>
<keyword evidence="11" id="KW-1185">Reference proteome</keyword>
<dbReference type="SUPFAM" id="SSF55486">
    <property type="entry name" value="Metalloproteases ('zincins'), catalytic domain"/>
    <property type="match status" value="1"/>
</dbReference>
<dbReference type="InterPro" id="IPR001567">
    <property type="entry name" value="Pept_M3A_M3B_dom"/>
</dbReference>
<gene>
    <name evidence="10" type="ORF">HNR09_003006</name>
</gene>
<comment type="similarity">
    <text evidence="1 7">Belongs to the peptidase M3 family.</text>
</comment>
<keyword evidence="10" id="KW-0121">Carboxypeptidase</keyword>
<dbReference type="AlphaFoldDB" id="A0A7Z0KBS6"/>
<evidence type="ECO:0000259" key="9">
    <source>
        <dbReference type="Pfam" id="PF01432"/>
    </source>
</evidence>
<evidence type="ECO:0000313" key="10">
    <source>
        <dbReference type="EMBL" id="NYJ79595.1"/>
    </source>
</evidence>
<dbReference type="PANTHER" id="PTHR43660:SF1">
    <property type="entry name" value="DIPEPTIDYL CARBOXYPEPTIDASE"/>
    <property type="match status" value="1"/>
</dbReference>
<evidence type="ECO:0000256" key="7">
    <source>
        <dbReference type="RuleBase" id="RU003435"/>
    </source>
</evidence>
<dbReference type="Gene3D" id="1.10.1370.10">
    <property type="entry name" value="Neurolysin, domain 3"/>
    <property type="match status" value="1"/>
</dbReference>
<reference evidence="10 11" key="1">
    <citation type="submission" date="2020-07" db="EMBL/GenBank/DDBJ databases">
        <title>Sequencing the genomes of 1000 actinobacteria strains.</title>
        <authorList>
            <person name="Klenk H.-P."/>
        </authorList>
    </citation>
    <scope>NUCLEOTIDE SEQUENCE [LARGE SCALE GENOMIC DNA]</scope>
    <source>
        <strain evidence="10 11">DSM 15475</strain>
    </source>
</reference>
<proteinExistence type="inferred from homology"/>
<dbReference type="InterPro" id="IPR045090">
    <property type="entry name" value="Pept_M3A_M3B"/>
</dbReference>
<dbReference type="GO" id="GO:0046872">
    <property type="term" value="F:metal ion binding"/>
    <property type="evidence" value="ECO:0007669"/>
    <property type="project" value="UniProtKB-UniRule"/>
</dbReference>
<evidence type="ECO:0000256" key="5">
    <source>
        <dbReference type="ARBA" id="ARBA00022833"/>
    </source>
</evidence>
<dbReference type="GO" id="GO:0004180">
    <property type="term" value="F:carboxypeptidase activity"/>
    <property type="evidence" value="ECO:0007669"/>
    <property type="project" value="UniProtKB-KW"/>
</dbReference>
<name>A0A7Z0KBS6_9MICC</name>
<dbReference type="GO" id="GO:0008241">
    <property type="term" value="F:peptidyl-dipeptidase activity"/>
    <property type="evidence" value="ECO:0007669"/>
    <property type="project" value="UniProtKB-EC"/>
</dbReference>
<keyword evidence="5 7" id="KW-0862">Zinc</keyword>
<comment type="caution">
    <text evidence="10">The sequence shown here is derived from an EMBL/GenBank/DDBJ whole genome shotgun (WGS) entry which is preliminary data.</text>
</comment>
<dbReference type="Pfam" id="PF01432">
    <property type="entry name" value="Peptidase_M3"/>
    <property type="match status" value="1"/>
</dbReference>
<evidence type="ECO:0000256" key="1">
    <source>
        <dbReference type="ARBA" id="ARBA00006040"/>
    </source>
</evidence>
<keyword evidence="3 7" id="KW-0479">Metal-binding</keyword>
<evidence type="ECO:0000313" key="11">
    <source>
        <dbReference type="Proteomes" id="UP000535437"/>
    </source>
</evidence>
<dbReference type="EMBL" id="JACCFY010000001">
    <property type="protein sequence ID" value="NYJ79595.1"/>
    <property type="molecule type" value="Genomic_DNA"/>
</dbReference>
<dbReference type="RefSeq" id="WP_179542790.1">
    <property type="nucleotide sequence ID" value="NZ_BAAALL010000007.1"/>
</dbReference>
<evidence type="ECO:0000256" key="4">
    <source>
        <dbReference type="ARBA" id="ARBA00022801"/>
    </source>
</evidence>
<dbReference type="GO" id="GO:0004222">
    <property type="term" value="F:metalloendopeptidase activity"/>
    <property type="evidence" value="ECO:0007669"/>
    <property type="project" value="InterPro"/>
</dbReference>
<keyword evidence="6 7" id="KW-0482">Metalloprotease</keyword>
<dbReference type="EC" id="3.4.15.5" evidence="10"/>
<comment type="cofactor">
    <cofactor evidence="7">
        <name>Zn(2+)</name>
        <dbReference type="ChEBI" id="CHEBI:29105"/>
    </cofactor>
    <text evidence="7">Binds 1 zinc ion.</text>
</comment>
<accession>A0A7Z0KBS6</accession>
<dbReference type="Gene3D" id="1.10.1370.40">
    <property type="match status" value="2"/>
</dbReference>
<evidence type="ECO:0000256" key="3">
    <source>
        <dbReference type="ARBA" id="ARBA00022723"/>
    </source>
</evidence>
<organism evidence="10 11">
    <name type="scientific">Nesterenkonia xinjiangensis</name>
    <dbReference type="NCBI Taxonomy" id="225327"/>
    <lineage>
        <taxon>Bacteria</taxon>
        <taxon>Bacillati</taxon>
        <taxon>Actinomycetota</taxon>
        <taxon>Actinomycetes</taxon>
        <taxon>Micrococcales</taxon>
        <taxon>Micrococcaceae</taxon>
        <taxon>Nesterenkonia</taxon>
    </lineage>
</organism>